<evidence type="ECO:0000259" key="1">
    <source>
        <dbReference type="SMART" id="SM00382"/>
    </source>
</evidence>
<dbReference type="GO" id="GO:0003677">
    <property type="term" value="F:DNA binding"/>
    <property type="evidence" value="ECO:0007669"/>
    <property type="project" value="TreeGrafter"/>
</dbReference>
<dbReference type="SMART" id="SM00382">
    <property type="entry name" value="AAA"/>
    <property type="match status" value="1"/>
</dbReference>
<dbReference type="PANTHER" id="PTHR23389">
    <property type="entry name" value="CHROMOSOME TRANSMISSION FIDELITY FACTOR 18"/>
    <property type="match status" value="1"/>
</dbReference>
<dbReference type="GeneID" id="30985451"/>
<dbReference type="PANTHER" id="PTHR23389:SF3">
    <property type="entry name" value="CHROMOSOME TRANSMISSION FIDELITY PROTEIN 18 HOMOLOG"/>
    <property type="match status" value="1"/>
</dbReference>
<dbReference type="InterPro" id="IPR003593">
    <property type="entry name" value="AAA+_ATPase"/>
</dbReference>
<accession>A0A1E4SDV7</accession>
<keyword evidence="2" id="KW-0378">Hydrolase</keyword>
<reference evidence="3" key="1">
    <citation type="submission" date="2016-05" db="EMBL/GenBank/DDBJ databases">
        <title>Comparative genomics of biotechnologically important yeasts.</title>
        <authorList>
            <consortium name="DOE Joint Genome Institute"/>
            <person name="Riley R."/>
            <person name="Haridas S."/>
            <person name="Wolfe K.H."/>
            <person name="Lopes M.R."/>
            <person name="Hittinger C.T."/>
            <person name="Goker M."/>
            <person name="Salamov A."/>
            <person name="Wisecaver J."/>
            <person name="Long T.M."/>
            <person name="Aerts A.L."/>
            <person name="Barry K."/>
            <person name="Choi C."/>
            <person name="Clum A."/>
            <person name="Coughlan A.Y."/>
            <person name="Deshpande S."/>
            <person name="Douglass A.P."/>
            <person name="Hanson S.J."/>
            <person name="Klenk H.-P."/>
            <person name="Labutti K."/>
            <person name="Lapidus A."/>
            <person name="Lindquist E."/>
            <person name="Lipzen A."/>
            <person name="Meier-Kolthoff J.P."/>
            <person name="Ohm R.A."/>
            <person name="Otillar R.P."/>
            <person name="Pangilinan J."/>
            <person name="Peng Y."/>
            <person name="Rokas A."/>
            <person name="Rosa C.A."/>
            <person name="Scheuner C."/>
            <person name="Sibirny A.A."/>
            <person name="Slot J.C."/>
            <person name="Stielow J.B."/>
            <person name="Sun H."/>
            <person name="Kurtzman C.P."/>
            <person name="Blackwell M."/>
            <person name="Grigoriev I.V."/>
            <person name="Jeffries T.W."/>
        </authorList>
    </citation>
    <scope>NUCLEOTIDE SEQUENCE [LARGE SCALE GENOMIC DNA]</scope>
    <source>
        <strain evidence="3">NRRL Y-17324</strain>
    </source>
</reference>
<dbReference type="Gene3D" id="3.40.50.300">
    <property type="entry name" value="P-loop containing nucleotide triphosphate hydrolases"/>
    <property type="match status" value="1"/>
</dbReference>
<dbReference type="Pfam" id="PF00004">
    <property type="entry name" value="AAA"/>
    <property type="match status" value="1"/>
</dbReference>
<organism evidence="2 3">
    <name type="scientific">Suhomyces tanzawaensis NRRL Y-17324</name>
    <dbReference type="NCBI Taxonomy" id="984487"/>
    <lineage>
        <taxon>Eukaryota</taxon>
        <taxon>Fungi</taxon>
        <taxon>Dikarya</taxon>
        <taxon>Ascomycota</taxon>
        <taxon>Saccharomycotina</taxon>
        <taxon>Pichiomycetes</taxon>
        <taxon>Debaryomycetaceae</taxon>
        <taxon>Suhomyces</taxon>
    </lineage>
</organism>
<evidence type="ECO:0000313" key="3">
    <source>
        <dbReference type="Proteomes" id="UP000094285"/>
    </source>
</evidence>
<dbReference type="GO" id="GO:0016887">
    <property type="term" value="F:ATP hydrolysis activity"/>
    <property type="evidence" value="ECO:0007669"/>
    <property type="project" value="InterPro"/>
</dbReference>
<dbReference type="EMBL" id="KV453915">
    <property type="protein sequence ID" value="ODV77646.1"/>
    <property type="molecule type" value="Genomic_DNA"/>
</dbReference>
<dbReference type="CDD" id="cd00009">
    <property type="entry name" value="AAA"/>
    <property type="match status" value="1"/>
</dbReference>
<sequence>MNSLSLSQSFLFDHQKPSDSEGFGSSFLFASNSQKSKDNDDGLDLAENIDISPASLSTKEVKLFSGNVISLKPKVRNIQPVDQEFETESGGFMDVDTLFSKAMLRNKIKSNQKELQLTKKDNKKGTGKGNEIWAEKYRPSKFIDLCSAGNDKQYRLVLHWLRKWNSVCFGDAFENDGSVDKYGRPLRKVLLVHGPSGIGKTAAIHLMAKQMGYEVNELNAANSVISSSENSDTENLSGMLKNRIKNAMTSNNVTDNKPWCLVIDEVDSCSNNGEIIKVLNDLVYADLRSQDKNVSDDKKKKSKSFRLSRPIICIANDIYANNPGRPGRNSPMDKLRAISEIIQFKKPTSSKTPGSRGGAAMKSVKDHLMLVNKKEKVGLDNQQIGEIVETCEGDIRASLNHLQFHGRKLKSAGFLNEQHSNGINKDTQISWFAMIDLLFKRDGNLTKEQCFQNLLNLFLSGSGRSTVSSSNSHDKVIRESFNKYLDVVNFQDDSLVKPSEFSDWLSFYDNILSKPNDDISQYSALVNLKIWSLFSEINPRKIFDGESLVPNSRSLDFDTFESIKQNKNLIKTTVDQLPLIMKLTIGTNPEDYASYVLPYFNKLLHPDVSSKVKSNLNTTEQKSIEKITALVRDLDIKLENERDLETGKTLLQMTPSWDSVIYFDNQFTSLPFANLITQQQNKRQNLFPLISSELERLQMMRKAHKRPVLDSKASEEKGQKKRIKIGSSIEFFKNRYEGLSSQAENSKVSTPSETTRIWVKYNEGFSNAVRKNIGWNDIWTR</sequence>
<dbReference type="AlphaFoldDB" id="A0A1E4SDV7"/>
<dbReference type="STRING" id="984487.A0A1E4SDV7"/>
<keyword evidence="3" id="KW-1185">Reference proteome</keyword>
<name>A0A1E4SDV7_9ASCO</name>
<dbReference type="InterPro" id="IPR027417">
    <property type="entry name" value="P-loop_NTPase"/>
</dbReference>
<protein>
    <submittedName>
        <fullName evidence="2">p-loop containing nucleoside triphosphate hydrolase protein</fullName>
    </submittedName>
</protein>
<gene>
    <name evidence="2" type="ORF">CANTADRAFT_85795</name>
</gene>
<dbReference type="Gene3D" id="1.10.8.60">
    <property type="match status" value="1"/>
</dbReference>
<dbReference type="RefSeq" id="XP_020062768.1">
    <property type="nucleotide sequence ID" value="XM_020211315.1"/>
</dbReference>
<dbReference type="GO" id="GO:0005524">
    <property type="term" value="F:ATP binding"/>
    <property type="evidence" value="ECO:0007669"/>
    <property type="project" value="InterPro"/>
</dbReference>
<dbReference type="GO" id="GO:0005634">
    <property type="term" value="C:nucleus"/>
    <property type="evidence" value="ECO:0007669"/>
    <property type="project" value="TreeGrafter"/>
</dbReference>
<evidence type="ECO:0000313" key="2">
    <source>
        <dbReference type="EMBL" id="ODV77646.1"/>
    </source>
</evidence>
<dbReference type="SUPFAM" id="SSF52540">
    <property type="entry name" value="P-loop containing nucleoside triphosphate hydrolases"/>
    <property type="match status" value="1"/>
</dbReference>
<dbReference type="OrthoDB" id="2195431at2759"/>
<proteinExistence type="predicted"/>
<dbReference type="Proteomes" id="UP000094285">
    <property type="component" value="Unassembled WGS sequence"/>
</dbReference>
<dbReference type="InterPro" id="IPR003959">
    <property type="entry name" value="ATPase_AAA_core"/>
</dbReference>
<feature type="domain" description="AAA+ ATPase" evidence="1">
    <location>
        <begin position="186"/>
        <end position="348"/>
    </location>
</feature>